<dbReference type="Proteomes" id="UP000606786">
    <property type="component" value="Unassembled WGS sequence"/>
</dbReference>
<gene>
    <name evidence="2" type="ORF">CCAP1982_LOCUS6586</name>
</gene>
<feature type="compositionally biased region" description="Acidic residues" evidence="1">
    <location>
        <begin position="45"/>
        <end position="54"/>
    </location>
</feature>
<sequence>MSVITTDNGNIIQKPDSNEMVDCLPLHVTHRVVNAKVARQQLDDSVGDGDDDDSGGTGGKNQKHREIRKNEIRSQWLAAAAASAMSKAEVVTVLCGRKK</sequence>
<evidence type="ECO:0000313" key="3">
    <source>
        <dbReference type="Proteomes" id="UP000606786"/>
    </source>
</evidence>
<name>A0A811UG90_CERCA</name>
<accession>A0A811UG90</accession>
<evidence type="ECO:0000256" key="1">
    <source>
        <dbReference type="SAM" id="MobiDB-lite"/>
    </source>
</evidence>
<dbReference type="EMBL" id="CAJHJT010000012">
    <property type="protein sequence ID" value="CAD6997969.1"/>
    <property type="molecule type" value="Genomic_DNA"/>
</dbReference>
<keyword evidence="3" id="KW-1185">Reference proteome</keyword>
<protein>
    <submittedName>
        <fullName evidence="2">(Mediterranean fruit fly) hypothetical protein</fullName>
    </submittedName>
</protein>
<proteinExistence type="predicted"/>
<comment type="caution">
    <text evidence="2">The sequence shown here is derived from an EMBL/GenBank/DDBJ whole genome shotgun (WGS) entry which is preliminary data.</text>
</comment>
<feature type="region of interest" description="Disordered" evidence="1">
    <location>
        <begin position="37"/>
        <end position="69"/>
    </location>
</feature>
<evidence type="ECO:0000313" key="2">
    <source>
        <dbReference type="EMBL" id="CAD6997969.1"/>
    </source>
</evidence>
<dbReference type="AlphaFoldDB" id="A0A811UG90"/>
<organism evidence="2 3">
    <name type="scientific">Ceratitis capitata</name>
    <name type="common">Mediterranean fruit fly</name>
    <name type="synonym">Tephritis capitata</name>
    <dbReference type="NCBI Taxonomy" id="7213"/>
    <lineage>
        <taxon>Eukaryota</taxon>
        <taxon>Metazoa</taxon>
        <taxon>Ecdysozoa</taxon>
        <taxon>Arthropoda</taxon>
        <taxon>Hexapoda</taxon>
        <taxon>Insecta</taxon>
        <taxon>Pterygota</taxon>
        <taxon>Neoptera</taxon>
        <taxon>Endopterygota</taxon>
        <taxon>Diptera</taxon>
        <taxon>Brachycera</taxon>
        <taxon>Muscomorpha</taxon>
        <taxon>Tephritoidea</taxon>
        <taxon>Tephritidae</taxon>
        <taxon>Ceratitis</taxon>
        <taxon>Ceratitis</taxon>
    </lineage>
</organism>
<reference evidence="2" key="1">
    <citation type="submission" date="2020-11" db="EMBL/GenBank/DDBJ databases">
        <authorList>
            <person name="Whitehead M."/>
        </authorList>
    </citation>
    <scope>NUCLEOTIDE SEQUENCE</scope>
    <source>
        <strain evidence="2">EGII</strain>
    </source>
</reference>